<dbReference type="Proteomes" id="UP000322524">
    <property type="component" value="Unassembled WGS sequence"/>
</dbReference>
<accession>A0A5D4SWF8</accession>
<organism evidence="1 2">
    <name type="scientific">Sutcliffiella horikoshii</name>
    <dbReference type="NCBI Taxonomy" id="79883"/>
    <lineage>
        <taxon>Bacteria</taxon>
        <taxon>Bacillati</taxon>
        <taxon>Bacillota</taxon>
        <taxon>Bacilli</taxon>
        <taxon>Bacillales</taxon>
        <taxon>Bacillaceae</taxon>
        <taxon>Sutcliffiella</taxon>
    </lineage>
</organism>
<proteinExistence type="predicted"/>
<dbReference type="RefSeq" id="WP_148988876.1">
    <property type="nucleotide sequence ID" value="NZ_VTEV01000005.1"/>
</dbReference>
<dbReference type="AlphaFoldDB" id="A0A5D4SWF8"/>
<name>A0A5D4SWF8_9BACI</name>
<gene>
    <name evidence="1" type="ORF">FZC76_14490</name>
</gene>
<evidence type="ECO:0000313" key="1">
    <source>
        <dbReference type="EMBL" id="TYS67767.1"/>
    </source>
</evidence>
<comment type="caution">
    <text evidence="1">The sequence shown here is derived from an EMBL/GenBank/DDBJ whole genome shotgun (WGS) entry which is preliminary data.</text>
</comment>
<evidence type="ECO:0000313" key="2">
    <source>
        <dbReference type="Proteomes" id="UP000322524"/>
    </source>
</evidence>
<dbReference type="OrthoDB" id="6656969at2"/>
<reference evidence="1 2" key="1">
    <citation type="submission" date="2019-08" db="EMBL/GenBank/DDBJ databases">
        <title>Bacillus genomes from the desert of Cuatro Cienegas, Coahuila.</title>
        <authorList>
            <person name="Olmedo-Alvarez G."/>
        </authorList>
    </citation>
    <scope>NUCLEOTIDE SEQUENCE [LARGE SCALE GENOMIC DNA]</scope>
    <source>
        <strain evidence="1 2">CH28_1T</strain>
    </source>
</reference>
<dbReference type="EMBL" id="VTEV01000005">
    <property type="protein sequence ID" value="TYS67767.1"/>
    <property type="molecule type" value="Genomic_DNA"/>
</dbReference>
<sequence>MKKTRGWKRRVRQLDKLIETHSSFDTQQLTEYKVDNLKLFSYHDIHPVPAWYKKKVVSAMLELYKMWKEQAAAELDEFYIRLHIHSQNIFNSEIILAIDDQMEVYKEGFHNEKKEPSLPSWLNSKDEWKTFHLHSTWLEDELDTLSDQEKNALLQRLVETKKAPDYNGNMIKIYVINEEMVYFLESVWGQAR</sequence>
<protein>
    <submittedName>
        <fullName evidence="1">Uncharacterized protein</fullName>
    </submittedName>
</protein>